<proteinExistence type="predicted"/>
<feature type="non-terminal residue" evidence="2">
    <location>
        <position position="97"/>
    </location>
</feature>
<dbReference type="Proteomes" id="UP001162483">
    <property type="component" value="Unassembled WGS sequence"/>
</dbReference>
<gene>
    <name evidence="2" type="ORF">SPARVUS_LOCUS2131772</name>
</gene>
<feature type="signal peptide" evidence="1">
    <location>
        <begin position="1"/>
        <end position="20"/>
    </location>
</feature>
<reference evidence="2" key="1">
    <citation type="submission" date="2023-05" db="EMBL/GenBank/DDBJ databases">
        <authorList>
            <person name="Stuckert A."/>
        </authorList>
    </citation>
    <scope>NUCLEOTIDE SEQUENCE</scope>
</reference>
<sequence length="97" mass="10475">PPSRFWAYRLSLWAPQQVLGVQTLLVGPPAGSGRTDSPCGPPSRFWAYRLSSWGPPSRFWAYRLSLWGPQQVLGVQTLLVGPPAGSGRTDSPCGPPS</sequence>
<name>A0ABN9B5N6_9NEOB</name>
<dbReference type="EMBL" id="CATNWA010002334">
    <property type="protein sequence ID" value="CAI9542635.1"/>
    <property type="molecule type" value="Genomic_DNA"/>
</dbReference>
<evidence type="ECO:0000313" key="3">
    <source>
        <dbReference type="Proteomes" id="UP001162483"/>
    </source>
</evidence>
<evidence type="ECO:0000313" key="2">
    <source>
        <dbReference type="EMBL" id="CAI9542635.1"/>
    </source>
</evidence>
<evidence type="ECO:0000256" key="1">
    <source>
        <dbReference type="SAM" id="SignalP"/>
    </source>
</evidence>
<keyword evidence="1" id="KW-0732">Signal</keyword>
<protein>
    <submittedName>
        <fullName evidence="2">Uncharacterized protein</fullName>
    </submittedName>
</protein>
<comment type="caution">
    <text evidence="2">The sequence shown here is derived from an EMBL/GenBank/DDBJ whole genome shotgun (WGS) entry which is preliminary data.</text>
</comment>
<feature type="non-terminal residue" evidence="2">
    <location>
        <position position="1"/>
    </location>
</feature>
<keyword evidence="3" id="KW-1185">Reference proteome</keyword>
<organism evidence="2 3">
    <name type="scientific">Staurois parvus</name>
    <dbReference type="NCBI Taxonomy" id="386267"/>
    <lineage>
        <taxon>Eukaryota</taxon>
        <taxon>Metazoa</taxon>
        <taxon>Chordata</taxon>
        <taxon>Craniata</taxon>
        <taxon>Vertebrata</taxon>
        <taxon>Euteleostomi</taxon>
        <taxon>Amphibia</taxon>
        <taxon>Batrachia</taxon>
        <taxon>Anura</taxon>
        <taxon>Neobatrachia</taxon>
        <taxon>Ranoidea</taxon>
        <taxon>Ranidae</taxon>
        <taxon>Staurois</taxon>
    </lineage>
</organism>
<feature type="chain" id="PRO_5047044188" evidence="1">
    <location>
        <begin position="21"/>
        <end position="97"/>
    </location>
</feature>
<accession>A0ABN9B5N6</accession>